<keyword evidence="2" id="KW-1185">Reference proteome</keyword>
<dbReference type="AlphaFoldDB" id="A0AAW1D2M1"/>
<organism evidence="1 2">
    <name type="scientific">Rhynocoris fuscipes</name>
    <dbReference type="NCBI Taxonomy" id="488301"/>
    <lineage>
        <taxon>Eukaryota</taxon>
        <taxon>Metazoa</taxon>
        <taxon>Ecdysozoa</taxon>
        <taxon>Arthropoda</taxon>
        <taxon>Hexapoda</taxon>
        <taxon>Insecta</taxon>
        <taxon>Pterygota</taxon>
        <taxon>Neoptera</taxon>
        <taxon>Paraneoptera</taxon>
        <taxon>Hemiptera</taxon>
        <taxon>Heteroptera</taxon>
        <taxon>Panheteroptera</taxon>
        <taxon>Cimicomorpha</taxon>
        <taxon>Reduviidae</taxon>
        <taxon>Harpactorinae</taxon>
        <taxon>Harpactorini</taxon>
        <taxon>Rhynocoris</taxon>
    </lineage>
</organism>
<dbReference type="EMBL" id="JAPXFL010000007">
    <property type="protein sequence ID" value="KAK9504455.1"/>
    <property type="molecule type" value="Genomic_DNA"/>
</dbReference>
<comment type="caution">
    <text evidence="1">The sequence shown here is derived from an EMBL/GenBank/DDBJ whole genome shotgun (WGS) entry which is preliminary data.</text>
</comment>
<reference evidence="1 2" key="1">
    <citation type="submission" date="2022-12" db="EMBL/GenBank/DDBJ databases">
        <title>Chromosome-level genome assembly of true bugs.</title>
        <authorList>
            <person name="Ma L."/>
            <person name="Li H."/>
        </authorList>
    </citation>
    <scope>NUCLEOTIDE SEQUENCE [LARGE SCALE GENOMIC DNA]</scope>
    <source>
        <strain evidence="1">Lab_2022b</strain>
    </source>
</reference>
<evidence type="ECO:0000313" key="2">
    <source>
        <dbReference type="Proteomes" id="UP001461498"/>
    </source>
</evidence>
<protein>
    <submittedName>
        <fullName evidence="1">Uncharacterized protein</fullName>
    </submittedName>
</protein>
<name>A0AAW1D2M1_9HEMI</name>
<sequence length="93" mass="10455">MAVLMVTIVSYTSSLMPDILLEREETNEIQNNPMLSPGRIMVPGPLETEKVACQFDIVKREKISGKCEKLGAAPVCVADRYLHPFHQDCMFTK</sequence>
<proteinExistence type="predicted"/>
<dbReference type="Proteomes" id="UP001461498">
    <property type="component" value="Unassembled WGS sequence"/>
</dbReference>
<evidence type="ECO:0000313" key="1">
    <source>
        <dbReference type="EMBL" id="KAK9504455.1"/>
    </source>
</evidence>
<gene>
    <name evidence="1" type="ORF">O3M35_010779</name>
</gene>
<accession>A0AAW1D2M1</accession>